<dbReference type="InterPro" id="IPR009723">
    <property type="entry name" value="Pop1_N"/>
</dbReference>
<evidence type="ECO:0000259" key="6">
    <source>
        <dbReference type="Pfam" id="PF08170"/>
    </source>
</evidence>
<comment type="caution">
    <text evidence="8">The sequence shown here is derived from an EMBL/GenBank/DDBJ whole genome shotgun (WGS) entry which is preliminary data.</text>
</comment>
<evidence type="ECO:0000256" key="1">
    <source>
        <dbReference type="ARBA" id="ARBA00004123"/>
    </source>
</evidence>
<evidence type="ECO:0000256" key="2">
    <source>
        <dbReference type="ARBA" id="ARBA00022694"/>
    </source>
</evidence>
<dbReference type="GO" id="GO:0001682">
    <property type="term" value="P:tRNA 5'-leader removal"/>
    <property type="evidence" value="ECO:0007669"/>
    <property type="project" value="InterPro"/>
</dbReference>
<dbReference type="SUPFAM" id="SSF103025">
    <property type="entry name" value="Folate-binding domain"/>
    <property type="match status" value="2"/>
</dbReference>
<feature type="domain" description="Pop1 N-terminal" evidence="5">
    <location>
        <begin position="40"/>
        <end position="115"/>
    </location>
</feature>
<dbReference type="AlphaFoldDB" id="A0AAU9KNF2"/>
<dbReference type="PANTHER" id="PTHR22731">
    <property type="entry name" value="RIBONUCLEASES P/MRP PROTEIN SUBUNIT POP1"/>
    <property type="match status" value="1"/>
</dbReference>
<keyword evidence="9" id="KW-1185">Reference proteome</keyword>
<dbReference type="GO" id="GO:0000172">
    <property type="term" value="C:ribonuclease MRP complex"/>
    <property type="evidence" value="ECO:0007669"/>
    <property type="project" value="InterPro"/>
</dbReference>
<reference evidence="8" key="1">
    <citation type="submission" date="2021-09" db="EMBL/GenBank/DDBJ databases">
        <authorList>
            <consortium name="AG Swart"/>
            <person name="Singh M."/>
            <person name="Singh A."/>
            <person name="Seah K."/>
            <person name="Emmerich C."/>
        </authorList>
    </citation>
    <scope>NUCLEOTIDE SEQUENCE</scope>
    <source>
        <strain evidence="8">ATCC30299</strain>
    </source>
</reference>
<keyword evidence="2" id="KW-0819">tRNA processing</keyword>
<feature type="domain" description="POP1 C-terminal" evidence="7">
    <location>
        <begin position="596"/>
        <end position="675"/>
    </location>
</feature>
<evidence type="ECO:0000313" key="9">
    <source>
        <dbReference type="Proteomes" id="UP001162131"/>
    </source>
</evidence>
<accession>A0AAU9KNF2</accession>
<dbReference type="Pfam" id="PF22770">
    <property type="entry name" value="POP1_C"/>
    <property type="match status" value="1"/>
</dbReference>
<evidence type="ECO:0000256" key="3">
    <source>
        <dbReference type="ARBA" id="ARBA00023242"/>
    </source>
</evidence>
<evidence type="ECO:0000313" key="8">
    <source>
        <dbReference type="EMBL" id="CAG9335626.1"/>
    </source>
</evidence>
<name>A0AAU9KNF2_9CILI</name>
<gene>
    <name evidence="8" type="ORF">BSTOLATCC_MIC64091</name>
</gene>
<evidence type="ECO:0000259" key="5">
    <source>
        <dbReference type="Pfam" id="PF06978"/>
    </source>
</evidence>
<dbReference type="InterPro" id="IPR012590">
    <property type="entry name" value="POPLD_dom"/>
</dbReference>
<feature type="region of interest" description="Disordered" evidence="4">
    <location>
        <begin position="364"/>
        <end position="388"/>
    </location>
</feature>
<protein>
    <submittedName>
        <fullName evidence="8">Uncharacterized protein</fullName>
    </submittedName>
</protein>
<dbReference type="InterPro" id="IPR055079">
    <property type="entry name" value="POP1_C"/>
</dbReference>
<dbReference type="Proteomes" id="UP001162131">
    <property type="component" value="Unassembled WGS sequence"/>
</dbReference>
<feature type="domain" description="POPLD" evidence="6">
    <location>
        <begin position="458"/>
        <end position="549"/>
    </location>
</feature>
<dbReference type="EMBL" id="CAJZBQ010000062">
    <property type="protein sequence ID" value="CAG9335626.1"/>
    <property type="molecule type" value="Genomic_DNA"/>
</dbReference>
<feature type="domain" description="Pop1 N-terminal" evidence="5">
    <location>
        <begin position="116"/>
        <end position="187"/>
    </location>
</feature>
<evidence type="ECO:0000256" key="4">
    <source>
        <dbReference type="SAM" id="MobiDB-lite"/>
    </source>
</evidence>
<organism evidence="8 9">
    <name type="scientific">Blepharisma stoltei</name>
    <dbReference type="NCBI Taxonomy" id="1481888"/>
    <lineage>
        <taxon>Eukaryota</taxon>
        <taxon>Sar</taxon>
        <taxon>Alveolata</taxon>
        <taxon>Ciliophora</taxon>
        <taxon>Postciliodesmatophora</taxon>
        <taxon>Heterotrichea</taxon>
        <taxon>Heterotrichida</taxon>
        <taxon>Blepharismidae</taxon>
        <taxon>Blepharisma</taxon>
    </lineage>
</organism>
<comment type="subcellular location">
    <subcellularLocation>
        <location evidence="1">Nucleus</location>
    </subcellularLocation>
</comment>
<dbReference type="InterPro" id="IPR039182">
    <property type="entry name" value="Pop1"/>
</dbReference>
<dbReference type="Pfam" id="PF06978">
    <property type="entry name" value="POP1_N"/>
    <property type="match status" value="2"/>
</dbReference>
<sequence>MAKSSKKAKIRAKREEGEVAQIPESLQNISLPRIIDIETFREARKIELNHFLTVLSQKAAAGGNLGSKKSFQLLPKHMRRRAMSHNSYRVPARIRVAIHSAAAMKQPCRKRRRHTRTMLLDYERRNKKAIWLETHIWHAKRMKMIEKWGYKIALHPNDKSIRAVYRFASHNCVVYDRSYYISLILKDKNFIESHVKVEKKCGFHREGSIMDGEKLICPVEIIMKEEEWVIIIHPASYKEVKELLEKENVYHIDLKDKVVIYSFMGPKSTELLASVMNIKESNINEIIQDLKQFKNLAFPNGAAIGLTLMMSKKHQKIRTMPKQLCLTAETSNIIPSQPSINILKMIVKWNPSISNTPLWDTLKGSPEKSHVPQKLTTRNSKSRYPKVPKIPEKQENQPIKEAPQIEESEKMEIEEVETVNKESVEMEIEVEISENEQFEVNGILVFRKSKMARGFAEGWDLILPSGNGPEFWRTCIYSGAKAIGLRDYNAIKLEQAIPSYPDDFPTTSAYQTYAQEQAKIDVENYFKRPSSKRVNFERISMPFPFYSDWFGILGVTSYTQLKLIQIKCHNRIPQRRALLCKPASEDFIDKKGPTFQEPLSEKSKLNHLWTVEDFGNFKANLSRQVVGFITSGGFSFIKARGFGIGYIQTNYDSEITDKILFRNPKSRFYHLCEIKRL</sequence>
<evidence type="ECO:0000259" key="7">
    <source>
        <dbReference type="Pfam" id="PF22770"/>
    </source>
</evidence>
<dbReference type="PANTHER" id="PTHR22731:SF3">
    <property type="entry name" value="RIBONUCLEASES P_MRP PROTEIN SUBUNIT POP1"/>
    <property type="match status" value="1"/>
</dbReference>
<keyword evidence="3" id="KW-0539">Nucleus</keyword>
<proteinExistence type="predicted"/>
<dbReference type="GO" id="GO:0005655">
    <property type="term" value="C:nucleolar ribonuclease P complex"/>
    <property type="evidence" value="ECO:0007669"/>
    <property type="project" value="InterPro"/>
</dbReference>
<dbReference type="Pfam" id="PF08170">
    <property type="entry name" value="POPLD"/>
    <property type="match status" value="1"/>
</dbReference>